<dbReference type="PANTHER" id="PTHR12791">
    <property type="entry name" value="GOLGI SNARE BET1-RELATED"/>
    <property type="match status" value="1"/>
</dbReference>
<feature type="domain" description="T-SNARE coiled-coil homology" evidence="10">
    <location>
        <begin position="40"/>
        <end position="102"/>
    </location>
</feature>
<evidence type="ECO:0000256" key="2">
    <source>
        <dbReference type="ARBA" id="ARBA00022448"/>
    </source>
</evidence>
<dbReference type="Proteomes" id="UP000266861">
    <property type="component" value="Unassembled WGS sequence"/>
</dbReference>
<evidence type="ECO:0000256" key="4">
    <source>
        <dbReference type="ARBA" id="ARBA00022927"/>
    </source>
</evidence>
<proteinExistence type="predicted"/>
<keyword evidence="6" id="KW-0333">Golgi apparatus</keyword>
<reference evidence="11 12" key="1">
    <citation type="submission" date="2018-08" db="EMBL/GenBank/DDBJ databases">
        <title>Genome and evolution of the arbuscular mycorrhizal fungus Diversispora epigaea (formerly Glomus versiforme) and its bacterial endosymbionts.</title>
        <authorList>
            <person name="Sun X."/>
            <person name="Fei Z."/>
            <person name="Harrison M."/>
        </authorList>
    </citation>
    <scope>NUCLEOTIDE SEQUENCE [LARGE SCALE GENOMIC DNA]</scope>
    <source>
        <strain evidence="11 12">IT104</strain>
    </source>
</reference>
<evidence type="ECO:0000256" key="8">
    <source>
        <dbReference type="ARBA" id="ARBA00046280"/>
    </source>
</evidence>
<comment type="caution">
    <text evidence="11">The sequence shown here is derived from an EMBL/GenBank/DDBJ whole genome shotgun (WGS) entry which is preliminary data.</text>
</comment>
<accession>A0A397I363</accession>
<keyword evidence="3 9" id="KW-0812">Transmembrane</keyword>
<keyword evidence="4" id="KW-0653">Protein transport</keyword>
<evidence type="ECO:0000259" key="10">
    <source>
        <dbReference type="PROSITE" id="PS50192"/>
    </source>
</evidence>
<feature type="transmembrane region" description="Helical" evidence="9">
    <location>
        <begin position="110"/>
        <end position="129"/>
    </location>
</feature>
<dbReference type="PROSITE" id="PS50192">
    <property type="entry name" value="T_SNARE"/>
    <property type="match status" value="1"/>
</dbReference>
<evidence type="ECO:0000256" key="9">
    <source>
        <dbReference type="SAM" id="Phobius"/>
    </source>
</evidence>
<dbReference type="SMART" id="SM00397">
    <property type="entry name" value="t_SNARE"/>
    <property type="match status" value="1"/>
</dbReference>
<dbReference type="SUPFAM" id="SSF58038">
    <property type="entry name" value="SNARE fusion complex"/>
    <property type="match status" value="1"/>
</dbReference>
<evidence type="ECO:0000313" key="12">
    <source>
        <dbReference type="Proteomes" id="UP000266861"/>
    </source>
</evidence>
<comment type="subcellular location">
    <subcellularLocation>
        <location evidence="8">Endomembrane system</location>
        <topology evidence="8">Single-pass type IV membrane protein</topology>
    </subcellularLocation>
    <subcellularLocation>
        <location evidence="1">Golgi apparatus membrane</location>
    </subcellularLocation>
</comment>
<sequence length="141" mass="16277">MNMQRSNSNNKMPSDRAALLSGETSTGRKLFHDSSIDNASQFEQQNDIRLQELNSKLSALHKITLDIHNEANDHNNILDNMGESFTGMGGPLTHTINRLKHMTSTRHKQYMCYLIMIIVGTFYLLYYFWGYWTNNNDEGNQ</sequence>
<keyword evidence="2" id="KW-0813">Transport</keyword>
<keyword evidence="12" id="KW-1185">Reference proteome</keyword>
<keyword evidence="7 9" id="KW-0472">Membrane</keyword>
<dbReference type="InterPro" id="IPR000727">
    <property type="entry name" value="T_SNARE_dom"/>
</dbReference>
<dbReference type="OrthoDB" id="3063237at2759"/>
<gene>
    <name evidence="11" type="ORF">Glove_296g55</name>
</gene>
<dbReference type="InterPro" id="IPR039899">
    <property type="entry name" value="BET1_SNARE"/>
</dbReference>
<evidence type="ECO:0000313" key="11">
    <source>
        <dbReference type="EMBL" id="RHZ68256.1"/>
    </source>
</evidence>
<evidence type="ECO:0000256" key="6">
    <source>
        <dbReference type="ARBA" id="ARBA00023034"/>
    </source>
</evidence>
<evidence type="ECO:0000256" key="5">
    <source>
        <dbReference type="ARBA" id="ARBA00022989"/>
    </source>
</evidence>
<keyword evidence="5 9" id="KW-1133">Transmembrane helix</keyword>
<dbReference type="GO" id="GO:0015031">
    <property type="term" value="P:protein transport"/>
    <property type="evidence" value="ECO:0007669"/>
    <property type="project" value="UniProtKB-KW"/>
</dbReference>
<organism evidence="11 12">
    <name type="scientific">Diversispora epigaea</name>
    <dbReference type="NCBI Taxonomy" id="1348612"/>
    <lineage>
        <taxon>Eukaryota</taxon>
        <taxon>Fungi</taxon>
        <taxon>Fungi incertae sedis</taxon>
        <taxon>Mucoromycota</taxon>
        <taxon>Glomeromycotina</taxon>
        <taxon>Glomeromycetes</taxon>
        <taxon>Diversisporales</taxon>
        <taxon>Diversisporaceae</taxon>
        <taxon>Diversispora</taxon>
    </lineage>
</organism>
<protein>
    <recommendedName>
        <fullName evidence="10">t-SNARE coiled-coil homology domain-containing protein</fullName>
    </recommendedName>
</protein>
<evidence type="ECO:0000256" key="1">
    <source>
        <dbReference type="ARBA" id="ARBA00004394"/>
    </source>
</evidence>
<evidence type="ECO:0000256" key="7">
    <source>
        <dbReference type="ARBA" id="ARBA00023136"/>
    </source>
</evidence>
<dbReference type="CDD" id="cd15853">
    <property type="entry name" value="SNARE_Bet1"/>
    <property type="match status" value="1"/>
</dbReference>
<dbReference type="AlphaFoldDB" id="A0A397I363"/>
<dbReference type="Gene3D" id="1.20.5.110">
    <property type="match status" value="1"/>
</dbReference>
<name>A0A397I363_9GLOM</name>
<evidence type="ECO:0000256" key="3">
    <source>
        <dbReference type="ARBA" id="ARBA00022692"/>
    </source>
</evidence>
<dbReference type="GO" id="GO:0000139">
    <property type="term" value="C:Golgi membrane"/>
    <property type="evidence" value="ECO:0007669"/>
    <property type="project" value="UniProtKB-SubCell"/>
</dbReference>
<dbReference type="EMBL" id="PQFF01000270">
    <property type="protein sequence ID" value="RHZ68256.1"/>
    <property type="molecule type" value="Genomic_DNA"/>
</dbReference>
<dbReference type="STRING" id="1348612.A0A397I363"/>